<reference evidence="1" key="1">
    <citation type="journal article" date="2010" name="Environ. Microbiol.">
        <title>The metavirome of a hypersaline environment.</title>
        <authorList>
            <person name="Santos F."/>
            <person name="Yarza P."/>
            <person name="Parro V."/>
            <person name="Briones C."/>
            <person name="Anton J."/>
        </authorList>
    </citation>
    <scope>NUCLEOTIDE SEQUENCE</scope>
</reference>
<sequence>MSRRRQHQKRTRELLLTNQMLLRAIYGRLSMAMSTESDDETPIYECLVCQKEYYQHELEDHASHCFGYHPDMGEDVLMLKFEQV</sequence>
<protein>
    <submittedName>
        <fullName evidence="1">Uncharacterized protein</fullName>
    </submittedName>
</protein>
<dbReference type="EMBL" id="GU735394">
    <property type="protein sequence ID" value="ADE29318.1"/>
    <property type="molecule type" value="Genomic_DNA"/>
</dbReference>
<name>D5L2Q9_9VIRU</name>
<proteinExistence type="predicted"/>
<evidence type="ECO:0000313" key="1">
    <source>
        <dbReference type="EMBL" id="ADE29318.1"/>
    </source>
</evidence>
<accession>D5L2Q9</accession>
<organism evidence="1">
    <name type="scientific">uncultured virus</name>
    <dbReference type="NCBI Taxonomy" id="340016"/>
    <lineage>
        <taxon>Viruses</taxon>
        <taxon>environmental samples</taxon>
    </lineage>
</organism>